<comment type="caution">
    <text evidence="8">The sequence shown here is derived from an EMBL/GenBank/DDBJ whole genome shotgun (WGS) entry which is preliminary data.</text>
</comment>
<accession>A0ABW3HZL6</accession>
<evidence type="ECO:0000256" key="5">
    <source>
        <dbReference type="ARBA" id="ARBA00023136"/>
    </source>
</evidence>
<dbReference type="GO" id="GO:0016740">
    <property type="term" value="F:transferase activity"/>
    <property type="evidence" value="ECO:0007669"/>
    <property type="project" value="UniProtKB-KW"/>
</dbReference>
<dbReference type="PANTHER" id="PTHR47371">
    <property type="entry name" value="LIPOTEICHOIC ACID SYNTHASE"/>
    <property type="match status" value="1"/>
</dbReference>
<keyword evidence="3 6" id="KW-0812">Transmembrane</keyword>
<dbReference type="Pfam" id="PF00884">
    <property type="entry name" value="Sulfatase"/>
    <property type="match status" value="1"/>
</dbReference>
<comment type="subcellular location">
    <subcellularLocation>
        <location evidence="1">Cell membrane</location>
        <topology evidence="1">Multi-pass membrane protein</topology>
    </subcellularLocation>
</comment>
<dbReference type="EC" id="2.7.8.-" evidence="8"/>
<sequence length="629" mass="72915">MNLYYNSILLLLKRLGYLTVAYTLCRLLFLFFQWNSFTNIGVLSFIGGLRFDLSAIFYTNALIIVLHTVPGNFKYNRNYQKGLEILFFVVNLLFLSTNFIDFIYYNFTGKRSTYGLITASGMEQEIGGLLPSFIKSYWYVFLFFILFGFLFWKFIPKHTFNKPNNFSSSKNYIFQLLIFLCSVGSCILIGRGGFQKKPLKRVDAIKYTSPNNTPIVLNTPFCILKTIGKKKELKEHSFFKPTKLNKLYSPVKHYKNNKGLQKKNIVLIIVESYGDENVSFSNKKTGNTPFLDSLITQSLYFKNGFANGRVSIDAVPSTISGIPSIIGEPYIASTYAFNNVNTLPKILKQEGYNTSFFHGAFNGSQNFDQYSSIAGFDKYYGKDQYPDNNPEHDDGKWGIFDEEFLQFFGKELNTFKEPFFSSVFTISSHVPFIMPKKHLNNFKKGNTRFYQTVGYTDYSLKKFFNYAKTQKWYKNTLFVITADHCSSVNHGKYKSKLEEYEIPIILFDPNNNNLKGVSDKNLQQIDILPSILDYLGYNKKFISFGNSYKNDENLIINYVNNVYHVVIDDYYFIFDGKKIIELYNFKTDPYVKNNLLNNSKEVIKKLETHIKAYLQSFNHRTINNSLSIK</sequence>
<dbReference type="Gene3D" id="3.30.1120.80">
    <property type="match status" value="1"/>
</dbReference>
<reference evidence="9" key="1">
    <citation type="journal article" date="2019" name="Int. J. Syst. Evol. Microbiol.">
        <title>The Global Catalogue of Microorganisms (GCM) 10K type strain sequencing project: providing services to taxonomists for standard genome sequencing and annotation.</title>
        <authorList>
            <consortium name="The Broad Institute Genomics Platform"/>
            <consortium name="The Broad Institute Genome Sequencing Center for Infectious Disease"/>
            <person name="Wu L."/>
            <person name="Ma J."/>
        </authorList>
    </citation>
    <scope>NUCLEOTIDE SEQUENCE [LARGE SCALE GENOMIC DNA]</scope>
    <source>
        <strain evidence="9">CCUG 62114</strain>
    </source>
</reference>
<evidence type="ECO:0000256" key="1">
    <source>
        <dbReference type="ARBA" id="ARBA00004651"/>
    </source>
</evidence>
<evidence type="ECO:0000256" key="6">
    <source>
        <dbReference type="SAM" id="Phobius"/>
    </source>
</evidence>
<feature type="domain" description="Sulfatase N-terminal" evidence="7">
    <location>
        <begin position="263"/>
        <end position="537"/>
    </location>
</feature>
<keyword evidence="5 6" id="KW-0472">Membrane</keyword>
<evidence type="ECO:0000256" key="2">
    <source>
        <dbReference type="ARBA" id="ARBA00022475"/>
    </source>
</evidence>
<keyword evidence="9" id="KW-1185">Reference proteome</keyword>
<dbReference type="EMBL" id="JBHTJM010000003">
    <property type="protein sequence ID" value="MFD0963014.1"/>
    <property type="molecule type" value="Genomic_DNA"/>
</dbReference>
<dbReference type="CDD" id="cd16015">
    <property type="entry name" value="LTA_synthase"/>
    <property type="match status" value="1"/>
</dbReference>
<organism evidence="8 9">
    <name type="scientific">Pseudofulvibacter geojedonensis</name>
    <dbReference type="NCBI Taxonomy" id="1123758"/>
    <lineage>
        <taxon>Bacteria</taxon>
        <taxon>Pseudomonadati</taxon>
        <taxon>Bacteroidota</taxon>
        <taxon>Flavobacteriia</taxon>
        <taxon>Flavobacteriales</taxon>
        <taxon>Flavobacteriaceae</taxon>
        <taxon>Pseudofulvibacter</taxon>
    </lineage>
</organism>
<feature type="transmembrane region" description="Helical" evidence="6">
    <location>
        <begin position="55"/>
        <end position="73"/>
    </location>
</feature>
<name>A0ABW3HZL6_9FLAO</name>
<evidence type="ECO:0000313" key="9">
    <source>
        <dbReference type="Proteomes" id="UP001596997"/>
    </source>
</evidence>
<dbReference type="PANTHER" id="PTHR47371:SF3">
    <property type="entry name" value="PHOSPHOGLYCEROL TRANSFERASE I"/>
    <property type="match status" value="1"/>
</dbReference>
<evidence type="ECO:0000256" key="3">
    <source>
        <dbReference type="ARBA" id="ARBA00022692"/>
    </source>
</evidence>
<dbReference type="InterPro" id="IPR012160">
    <property type="entry name" value="LtaS-like"/>
</dbReference>
<dbReference type="InterPro" id="IPR000917">
    <property type="entry name" value="Sulfatase_N"/>
</dbReference>
<keyword evidence="8" id="KW-0808">Transferase</keyword>
<evidence type="ECO:0000259" key="7">
    <source>
        <dbReference type="Pfam" id="PF00884"/>
    </source>
</evidence>
<dbReference type="RefSeq" id="WP_377713294.1">
    <property type="nucleotide sequence ID" value="NZ_JBHTJM010000003.1"/>
</dbReference>
<dbReference type="InterPro" id="IPR050448">
    <property type="entry name" value="OpgB/LTA_synthase_biosynth"/>
</dbReference>
<dbReference type="Proteomes" id="UP001596997">
    <property type="component" value="Unassembled WGS sequence"/>
</dbReference>
<keyword evidence="4 6" id="KW-1133">Transmembrane helix</keyword>
<dbReference type="Gene3D" id="3.40.720.10">
    <property type="entry name" value="Alkaline Phosphatase, subunit A"/>
    <property type="match status" value="1"/>
</dbReference>
<feature type="transmembrane region" description="Helical" evidence="6">
    <location>
        <begin position="137"/>
        <end position="155"/>
    </location>
</feature>
<keyword evidence="2" id="KW-1003">Cell membrane</keyword>
<feature type="transmembrane region" description="Helical" evidence="6">
    <location>
        <begin position="15"/>
        <end position="35"/>
    </location>
</feature>
<gene>
    <name evidence="8" type="ORF">ACFQ1O_03235</name>
</gene>
<feature type="transmembrane region" description="Helical" evidence="6">
    <location>
        <begin position="85"/>
        <end position="105"/>
    </location>
</feature>
<evidence type="ECO:0000313" key="8">
    <source>
        <dbReference type="EMBL" id="MFD0963014.1"/>
    </source>
</evidence>
<feature type="transmembrane region" description="Helical" evidence="6">
    <location>
        <begin position="176"/>
        <end position="194"/>
    </location>
</feature>
<evidence type="ECO:0000256" key="4">
    <source>
        <dbReference type="ARBA" id="ARBA00022989"/>
    </source>
</evidence>
<dbReference type="SUPFAM" id="SSF53649">
    <property type="entry name" value="Alkaline phosphatase-like"/>
    <property type="match status" value="1"/>
</dbReference>
<dbReference type="PIRSF" id="PIRSF005091">
    <property type="entry name" value="Mmb_sulf_HI1246"/>
    <property type="match status" value="1"/>
</dbReference>
<dbReference type="InterPro" id="IPR017850">
    <property type="entry name" value="Alkaline_phosphatase_core_sf"/>
</dbReference>
<proteinExistence type="predicted"/>
<protein>
    <submittedName>
        <fullName evidence="8">LTA synthase family protein</fullName>
        <ecNumber evidence="8">2.7.8.-</ecNumber>
    </submittedName>
</protein>